<gene>
    <name evidence="1" type="ORF">GCM10009827_088370</name>
</gene>
<protein>
    <submittedName>
        <fullName evidence="1">Uncharacterized protein</fullName>
    </submittedName>
</protein>
<name>A0ABN2C789_9ACTN</name>
<sequence>MLPRDPVLIDGARYAEYAQTATTQAAVLRSAAIRAEAAVRAVGRGTAGAAFESPSASRFKQRTGDMTDDLRAAADRLTELAEDLDRMSKHYGDLYLAWKAVQP</sequence>
<evidence type="ECO:0000313" key="2">
    <source>
        <dbReference type="Proteomes" id="UP001501470"/>
    </source>
</evidence>
<reference evidence="1 2" key="1">
    <citation type="journal article" date="2019" name="Int. J. Syst. Evol. Microbiol.">
        <title>The Global Catalogue of Microorganisms (GCM) 10K type strain sequencing project: providing services to taxonomists for standard genome sequencing and annotation.</title>
        <authorList>
            <consortium name="The Broad Institute Genomics Platform"/>
            <consortium name="The Broad Institute Genome Sequencing Center for Infectious Disease"/>
            <person name="Wu L."/>
            <person name="Ma J."/>
        </authorList>
    </citation>
    <scope>NUCLEOTIDE SEQUENCE [LARGE SCALE GENOMIC DNA]</scope>
    <source>
        <strain evidence="1 2">JCM 15933</strain>
    </source>
</reference>
<organism evidence="1 2">
    <name type="scientific">Dactylosporangium maewongense</name>
    <dbReference type="NCBI Taxonomy" id="634393"/>
    <lineage>
        <taxon>Bacteria</taxon>
        <taxon>Bacillati</taxon>
        <taxon>Actinomycetota</taxon>
        <taxon>Actinomycetes</taxon>
        <taxon>Micromonosporales</taxon>
        <taxon>Micromonosporaceae</taxon>
        <taxon>Dactylosporangium</taxon>
    </lineage>
</organism>
<evidence type="ECO:0000313" key="1">
    <source>
        <dbReference type="EMBL" id="GAA1553928.1"/>
    </source>
</evidence>
<keyword evidence="2" id="KW-1185">Reference proteome</keyword>
<dbReference type="Proteomes" id="UP001501470">
    <property type="component" value="Unassembled WGS sequence"/>
</dbReference>
<dbReference type="RefSeq" id="WP_344510103.1">
    <property type="nucleotide sequence ID" value="NZ_BAAAQD010000023.1"/>
</dbReference>
<accession>A0ABN2C789</accession>
<dbReference type="EMBL" id="BAAAQD010000023">
    <property type="protein sequence ID" value="GAA1553928.1"/>
    <property type="molecule type" value="Genomic_DNA"/>
</dbReference>
<proteinExistence type="predicted"/>
<comment type="caution">
    <text evidence="1">The sequence shown here is derived from an EMBL/GenBank/DDBJ whole genome shotgun (WGS) entry which is preliminary data.</text>
</comment>